<dbReference type="Gene3D" id="3.30.60.90">
    <property type="match status" value="3"/>
</dbReference>
<keyword evidence="2 4" id="KW-0863">Zinc-finger</keyword>
<dbReference type="InterPro" id="IPR013783">
    <property type="entry name" value="Ig-like_fold"/>
</dbReference>
<dbReference type="STRING" id="240176.A8N2V5"/>
<organism evidence="7 8">
    <name type="scientific">Coprinopsis cinerea (strain Okayama-7 / 130 / ATCC MYA-4618 / FGSC 9003)</name>
    <name type="common">Inky cap fungus</name>
    <name type="synonym">Hormographiella aspergillata</name>
    <dbReference type="NCBI Taxonomy" id="240176"/>
    <lineage>
        <taxon>Eukaryota</taxon>
        <taxon>Fungi</taxon>
        <taxon>Dikarya</taxon>
        <taxon>Basidiomycota</taxon>
        <taxon>Agaricomycotina</taxon>
        <taxon>Agaricomycetes</taxon>
        <taxon>Agaricomycetidae</taxon>
        <taxon>Agaricales</taxon>
        <taxon>Agaricineae</taxon>
        <taxon>Psathyrellaceae</taxon>
        <taxon>Coprinopsis</taxon>
    </lineage>
</organism>
<dbReference type="RefSeq" id="XP_001829200.1">
    <property type="nucleotide sequence ID" value="XM_001829148.1"/>
</dbReference>
<evidence type="ECO:0000256" key="1">
    <source>
        <dbReference type="ARBA" id="ARBA00022723"/>
    </source>
</evidence>
<dbReference type="InterPro" id="IPR000433">
    <property type="entry name" value="Znf_ZZ"/>
</dbReference>
<feature type="region of interest" description="Disordered" evidence="5">
    <location>
        <begin position="353"/>
        <end position="376"/>
    </location>
</feature>
<dbReference type="InterPro" id="IPR043145">
    <property type="entry name" value="Znf_ZZ_sf"/>
</dbReference>
<comment type="caution">
    <text evidence="7">The sequence shown here is derived from an EMBL/GenBank/DDBJ whole genome shotgun (WGS) entry which is preliminary data.</text>
</comment>
<feature type="compositionally biased region" description="Basic residues" evidence="5">
    <location>
        <begin position="255"/>
        <end position="272"/>
    </location>
</feature>
<dbReference type="PROSITE" id="PS01357">
    <property type="entry name" value="ZF_ZZ_1"/>
    <property type="match status" value="1"/>
</dbReference>
<dbReference type="EMBL" id="AACS02000001">
    <property type="protein sequence ID" value="EAU92526.1"/>
    <property type="molecule type" value="Genomic_DNA"/>
</dbReference>
<feature type="compositionally biased region" description="Polar residues" evidence="5">
    <location>
        <begin position="861"/>
        <end position="890"/>
    </location>
</feature>
<dbReference type="eggNOG" id="KOG4351">
    <property type="taxonomic scope" value="Eukaryota"/>
</dbReference>
<dbReference type="SMART" id="SM00291">
    <property type="entry name" value="ZnF_ZZ"/>
    <property type="match status" value="3"/>
</dbReference>
<dbReference type="Pfam" id="PF00569">
    <property type="entry name" value="ZZ"/>
    <property type="match status" value="3"/>
</dbReference>
<feature type="region of interest" description="Disordered" evidence="5">
    <location>
        <begin position="249"/>
        <end position="285"/>
    </location>
</feature>
<dbReference type="GeneID" id="6005630"/>
<keyword evidence="8" id="KW-1185">Reference proteome</keyword>
<dbReference type="CDD" id="cd14947">
    <property type="entry name" value="NBR1_like"/>
    <property type="match status" value="1"/>
</dbReference>
<dbReference type="PANTHER" id="PTHR20930:SF0">
    <property type="entry name" value="PROTEIN ILRUN"/>
    <property type="match status" value="1"/>
</dbReference>
<dbReference type="GO" id="GO:0008270">
    <property type="term" value="F:zinc ion binding"/>
    <property type="evidence" value="ECO:0007669"/>
    <property type="project" value="UniProtKB-KW"/>
</dbReference>
<evidence type="ECO:0000259" key="6">
    <source>
        <dbReference type="PROSITE" id="PS50135"/>
    </source>
</evidence>
<name>A8N2V5_COPC7</name>
<dbReference type="Pfam" id="PF16158">
    <property type="entry name" value="N_BRCA1_IG"/>
    <property type="match status" value="1"/>
</dbReference>
<evidence type="ECO:0000256" key="2">
    <source>
        <dbReference type="ARBA" id="ARBA00022771"/>
    </source>
</evidence>
<dbReference type="AlphaFoldDB" id="A8N2V5"/>
<keyword evidence="3" id="KW-0862">Zinc</keyword>
<protein>
    <recommendedName>
        <fullName evidence="6">ZZ-type domain-containing protein</fullName>
    </recommendedName>
</protein>
<feature type="region of interest" description="Disordered" evidence="5">
    <location>
        <begin position="859"/>
        <end position="969"/>
    </location>
</feature>
<evidence type="ECO:0000256" key="3">
    <source>
        <dbReference type="ARBA" id="ARBA00022833"/>
    </source>
</evidence>
<feature type="compositionally biased region" description="Polar residues" evidence="5">
    <location>
        <begin position="102"/>
        <end position="124"/>
    </location>
</feature>
<sequence>MFTVKATYRGETRKITFAENTFPSYAELCKQLYRVFPLNDNYHLSKLLFSPDAAAPGRILIAVEVHNAADYERSLLQFKRCVYTNGLLRFSVFDDTPHKQPSRTSFRSGPLNSIMDTSMNSSTALDDDKRPAVPPKPAGMFESMPFQYIASLSSASRSTRTSSRDMDIDSNATGVLNSQASVESMESIRSVIEGLKKDLNKSLASLDTITATVSSGPTRSNTVTSANASGLCSAEDLAPLFQEGCFPSMGPSSRRSSHLSLRRASRHNHNHHGQNTSTTQQQQPSPVVHTNVWCDACLKNVVGIRHKCLDCPDYDLCTPCIKSGGAENHNPFHEFFEINEPGRVIVHTVFDGGRGNRRSASRSARDAPAEQQPASVPAPVAHSARCDLCESMIFGDRYKCCNCPDYDTCMSCFAITPEQHPGHSFVKLSADDMYIRRGPHSRKPHYATCNACTQRIHGVRYKCMHPECPDYDLCDRCEALPIPVHPDNHPMLKMKTVDTVVPTVYRVGATQFIPVPSQDSSAPQQPVQHEEMRSVTPKPVISPGEVVAEERATTPRPVPIVQDSREVDAHSPFADPPVIAPIGEISSLASSFEATVTANRIGIHTPSPAEVESPVASTASPFVDRFLDTGHRDSGTSNPSFVEDLVSQIASKLLSPPTGSPVPVTGALSALTLEDGTSAAPEPEMPLADMVSQAPTLLALVKDEDDVKVVPINSPEPSQAAVAPLSAAFIADVTVTDGQVFPPGAEFVKCWRLLNDSTRDWPENTELIFVAGESLVIDRKSEVVKIGSVKAGEEVEVWTGELKAPDVPGRYVGYWRLRDDTGSVFGNSIWVEISVAEVDHSSDDSNSLSASSIIMMPRVGSESNTSRAPLSVRQPESTIGDSTATIPSSTEDGNSDIDNDSDVSLIDLISSDDEDNMGWEDARSHATADTRASNAPAAAQTAETQNEDARRSPNPDYVLLFDDSSDSDF</sequence>
<dbReference type="CDD" id="cd02249">
    <property type="entry name" value="ZZ"/>
    <property type="match status" value="1"/>
</dbReference>
<dbReference type="CDD" id="cd02340">
    <property type="entry name" value="ZZ_NBR1_like"/>
    <property type="match status" value="2"/>
</dbReference>
<dbReference type="OMA" id="NKHGHHP"/>
<dbReference type="SUPFAM" id="SSF57850">
    <property type="entry name" value="RING/U-box"/>
    <property type="match status" value="3"/>
</dbReference>
<gene>
    <name evidence="7" type="ORF">CC1G_06537</name>
</gene>
<evidence type="ECO:0000256" key="5">
    <source>
        <dbReference type="SAM" id="MobiDB-lite"/>
    </source>
</evidence>
<feature type="compositionally biased region" description="Low complexity" evidence="5">
    <location>
        <begin position="273"/>
        <end position="285"/>
    </location>
</feature>
<reference evidence="7 8" key="1">
    <citation type="journal article" date="2010" name="Proc. Natl. Acad. Sci. U.S.A.">
        <title>Insights into evolution of multicellular fungi from the assembled chromosomes of the mushroom Coprinopsis cinerea (Coprinus cinereus).</title>
        <authorList>
            <person name="Stajich J.E."/>
            <person name="Wilke S.K."/>
            <person name="Ahren D."/>
            <person name="Au C.H."/>
            <person name="Birren B.W."/>
            <person name="Borodovsky M."/>
            <person name="Burns C."/>
            <person name="Canback B."/>
            <person name="Casselton L.A."/>
            <person name="Cheng C.K."/>
            <person name="Deng J."/>
            <person name="Dietrich F.S."/>
            <person name="Fargo D.C."/>
            <person name="Farman M.L."/>
            <person name="Gathman A.C."/>
            <person name="Goldberg J."/>
            <person name="Guigo R."/>
            <person name="Hoegger P.J."/>
            <person name="Hooker J.B."/>
            <person name="Huggins A."/>
            <person name="James T.Y."/>
            <person name="Kamada T."/>
            <person name="Kilaru S."/>
            <person name="Kodira C."/>
            <person name="Kues U."/>
            <person name="Kupfer D."/>
            <person name="Kwan H.S."/>
            <person name="Lomsadze A."/>
            <person name="Li W."/>
            <person name="Lilly W.W."/>
            <person name="Ma L.J."/>
            <person name="Mackey A.J."/>
            <person name="Manning G."/>
            <person name="Martin F."/>
            <person name="Muraguchi H."/>
            <person name="Natvig D.O."/>
            <person name="Palmerini H."/>
            <person name="Ramesh M.A."/>
            <person name="Rehmeyer C.J."/>
            <person name="Roe B.A."/>
            <person name="Shenoy N."/>
            <person name="Stanke M."/>
            <person name="Ter-Hovhannisyan V."/>
            <person name="Tunlid A."/>
            <person name="Velagapudi R."/>
            <person name="Vision T.J."/>
            <person name="Zeng Q."/>
            <person name="Zolan M.E."/>
            <person name="Pukkila P.J."/>
        </authorList>
    </citation>
    <scope>NUCLEOTIDE SEQUENCE [LARGE SCALE GENOMIC DNA]</scope>
    <source>
        <strain evidence="8">Okayama-7 / 130 / ATCC MYA-4618 / FGSC 9003</strain>
    </source>
</reference>
<proteinExistence type="predicted"/>
<feature type="region of interest" description="Disordered" evidence="5">
    <location>
        <begin position="96"/>
        <end position="131"/>
    </location>
</feature>
<dbReference type="KEGG" id="cci:CC1G_06537"/>
<dbReference type="InterPro" id="IPR032350">
    <property type="entry name" value="Nbr1_FW"/>
</dbReference>
<accession>A8N2V5</accession>
<dbReference type="InParanoid" id="A8N2V5"/>
<feature type="domain" description="ZZ-type" evidence="6">
    <location>
        <begin position="289"/>
        <end position="343"/>
    </location>
</feature>
<dbReference type="OrthoDB" id="661148at2759"/>
<dbReference type="Proteomes" id="UP000001861">
    <property type="component" value="Unassembled WGS sequence"/>
</dbReference>
<keyword evidence="1" id="KW-0479">Metal-binding</keyword>
<dbReference type="PROSITE" id="PS50135">
    <property type="entry name" value="ZF_ZZ_2"/>
    <property type="match status" value="2"/>
</dbReference>
<evidence type="ECO:0000256" key="4">
    <source>
        <dbReference type="PROSITE-ProRule" id="PRU00228"/>
    </source>
</evidence>
<evidence type="ECO:0000313" key="8">
    <source>
        <dbReference type="Proteomes" id="UP000001861"/>
    </source>
</evidence>
<dbReference type="Gene3D" id="2.60.40.10">
    <property type="entry name" value="Immunoglobulins"/>
    <property type="match status" value="1"/>
</dbReference>
<evidence type="ECO:0000313" key="7">
    <source>
        <dbReference type="EMBL" id="EAU92526.1"/>
    </source>
</evidence>
<dbReference type="PANTHER" id="PTHR20930">
    <property type="entry name" value="OVARIAN CARCINOMA ANTIGEN CA125-RELATED"/>
    <property type="match status" value="1"/>
</dbReference>
<dbReference type="VEuPathDB" id="FungiDB:CC1G_06537"/>
<feature type="domain" description="ZZ-type" evidence="6">
    <location>
        <begin position="444"/>
        <end position="499"/>
    </location>
</feature>